<sequence length="355" mass="40357">MNNGAKTTGYEQPAVATNRNSRQNKAVDCEANEPPAEPQASLESLLKAHDYEQPTAATNMNLHKDKAVDGDTKQPPAEPQRWPEILREALNFATKLSVGLIRMLRTFVVTLAPFLSTLLVLFFLVNILRAAFESSCKIPFVPYISYPYCQSFDDRTQRVDSLENLQSQLNVVREVAGIVDHSKVPSRDKIVDHLTDFWQLTDNTIDGLGDFLQGIDRMVDSTITRNEITLRNLRNIASKRAEPASIVLQVIAVLFHTPLTAENAIRRQYLEHLDRLMAETDRLLLDSHLQDNNLKRLANIQWDIHNIIVGDNDHVTEQEQEVQGNFWAQFGGYKKLLDDYKQQAAVLQQLDVQRK</sequence>
<dbReference type="RefSeq" id="XP_007787880.1">
    <property type="nucleotide sequence ID" value="XM_007789690.1"/>
</dbReference>
<dbReference type="EMBL" id="KE720866">
    <property type="protein sequence ID" value="ERF74876.1"/>
    <property type="molecule type" value="Genomic_DNA"/>
</dbReference>
<dbReference type="GeneID" id="19238306"/>
<dbReference type="HOGENOM" id="CLU_780808_0_0_1"/>
<feature type="region of interest" description="Disordered" evidence="1">
    <location>
        <begin position="1"/>
        <end position="47"/>
    </location>
</feature>
<keyword evidence="2" id="KW-0812">Transmembrane</keyword>
<dbReference type="AlphaFoldDB" id="U1GSA3"/>
<dbReference type="Proteomes" id="UP000019373">
    <property type="component" value="Unassembled WGS sequence"/>
</dbReference>
<dbReference type="OMA" id="VDCEANE"/>
<evidence type="ECO:0000313" key="3">
    <source>
        <dbReference type="EMBL" id="ERF74876.1"/>
    </source>
</evidence>
<keyword evidence="4" id="KW-1185">Reference proteome</keyword>
<evidence type="ECO:0000256" key="1">
    <source>
        <dbReference type="SAM" id="MobiDB-lite"/>
    </source>
</evidence>
<gene>
    <name evidence="3" type="ORF">EPUS_03260</name>
</gene>
<evidence type="ECO:0000256" key="2">
    <source>
        <dbReference type="SAM" id="Phobius"/>
    </source>
</evidence>
<keyword evidence="2" id="KW-0472">Membrane</keyword>
<feature type="compositionally biased region" description="Polar residues" evidence="1">
    <location>
        <begin position="1"/>
        <end position="24"/>
    </location>
</feature>
<proteinExistence type="predicted"/>
<evidence type="ECO:0008006" key="5">
    <source>
        <dbReference type="Google" id="ProtNLM"/>
    </source>
</evidence>
<accession>U1GSA3</accession>
<reference evidence="4" key="1">
    <citation type="journal article" date="2014" name="BMC Genomics">
        <title>Genome characteristics reveal the impact of lichenization on lichen-forming fungus Endocarpon pusillum Hedwig (Verrucariales, Ascomycota).</title>
        <authorList>
            <person name="Wang Y.-Y."/>
            <person name="Liu B."/>
            <person name="Zhang X.-Y."/>
            <person name="Zhou Q.-M."/>
            <person name="Zhang T."/>
            <person name="Li H."/>
            <person name="Yu Y.-F."/>
            <person name="Zhang X.-L."/>
            <person name="Hao X.-Y."/>
            <person name="Wang M."/>
            <person name="Wang L."/>
            <person name="Wei J.-C."/>
        </authorList>
    </citation>
    <scope>NUCLEOTIDE SEQUENCE [LARGE SCALE GENOMIC DNA]</scope>
    <source>
        <strain evidence="4">Z07020 / HMAS-L-300199</strain>
    </source>
</reference>
<keyword evidence="2" id="KW-1133">Transmembrane helix</keyword>
<feature type="transmembrane region" description="Helical" evidence="2">
    <location>
        <begin position="107"/>
        <end position="128"/>
    </location>
</feature>
<dbReference type="OrthoDB" id="4179406at2759"/>
<organism evidence="3 4">
    <name type="scientific">Endocarpon pusillum (strain Z07020 / HMAS-L-300199)</name>
    <name type="common">Lichen-forming fungus</name>
    <dbReference type="NCBI Taxonomy" id="1263415"/>
    <lineage>
        <taxon>Eukaryota</taxon>
        <taxon>Fungi</taxon>
        <taxon>Dikarya</taxon>
        <taxon>Ascomycota</taxon>
        <taxon>Pezizomycotina</taxon>
        <taxon>Eurotiomycetes</taxon>
        <taxon>Chaetothyriomycetidae</taxon>
        <taxon>Verrucariales</taxon>
        <taxon>Verrucariaceae</taxon>
        <taxon>Endocarpon</taxon>
    </lineage>
</organism>
<name>U1GSA3_ENDPU</name>
<evidence type="ECO:0000313" key="4">
    <source>
        <dbReference type="Proteomes" id="UP000019373"/>
    </source>
</evidence>
<protein>
    <recommendedName>
        <fullName evidence="5">Transmembrane protein</fullName>
    </recommendedName>
</protein>